<keyword evidence="5 9" id="KW-0808">Transferase</keyword>
<dbReference type="SUPFAM" id="SSF53448">
    <property type="entry name" value="Nucleotide-diphospho-sugar transferases"/>
    <property type="match status" value="1"/>
</dbReference>
<gene>
    <name evidence="9" type="ORF">MEBOL_005947</name>
</gene>
<name>A0A250IMS3_9BACT</name>
<dbReference type="GO" id="GO:0006679">
    <property type="term" value="P:glucosylceramide biosynthetic process"/>
    <property type="evidence" value="ECO:0007669"/>
    <property type="project" value="TreeGrafter"/>
</dbReference>
<dbReference type="KEGG" id="mbd:MEBOL_005947"/>
<dbReference type="RefSeq" id="WP_245918957.1">
    <property type="nucleotide sequence ID" value="NZ_CP022163.1"/>
</dbReference>
<dbReference type="InterPro" id="IPR025993">
    <property type="entry name" value="Ceramide_glucosylTrfase"/>
</dbReference>
<evidence type="ECO:0000313" key="10">
    <source>
        <dbReference type="Proteomes" id="UP000217289"/>
    </source>
</evidence>
<comment type="pathway">
    <text evidence="2">Lipid metabolism; sphingolipid metabolism.</text>
</comment>
<evidence type="ECO:0000256" key="4">
    <source>
        <dbReference type="ARBA" id="ARBA00022676"/>
    </source>
</evidence>
<keyword evidence="8" id="KW-0472">Membrane</keyword>
<evidence type="ECO:0000256" key="3">
    <source>
        <dbReference type="ARBA" id="ARBA00004991"/>
    </source>
</evidence>
<evidence type="ECO:0000256" key="5">
    <source>
        <dbReference type="ARBA" id="ARBA00022679"/>
    </source>
</evidence>
<comment type="subcellular location">
    <subcellularLocation>
        <location evidence="1">Membrane</location>
        <topology evidence="1">Multi-pass membrane protein</topology>
    </subcellularLocation>
</comment>
<dbReference type="InterPro" id="IPR029044">
    <property type="entry name" value="Nucleotide-diphossugar_trans"/>
</dbReference>
<evidence type="ECO:0000256" key="1">
    <source>
        <dbReference type="ARBA" id="ARBA00004141"/>
    </source>
</evidence>
<evidence type="ECO:0000256" key="6">
    <source>
        <dbReference type="ARBA" id="ARBA00022692"/>
    </source>
</evidence>
<keyword evidence="7" id="KW-1133">Transmembrane helix</keyword>
<dbReference type="GO" id="GO:0008120">
    <property type="term" value="F:ceramide glucosyltransferase activity"/>
    <property type="evidence" value="ECO:0007669"/>
    <property type="project" value="TreeGrafter"/>
</dbReference>
<keyword evidence="4" id="KW-0328">Glycosyltransferase</keyword>
<dbReference type="PANTHER" id="PTHR12726">
    <property type="entry name" value="CERAMIDE GLUCOSYLTRANSFERASE"/>
    <property type="match status" value="1"/>
</dbReference>
<dbReference type="Proteomes" id="UP000217289">
    <property type="component" value="Chromosome"/>
</dbReference>
<dbReference type="PANTHER" id="PTHR12726:SF0">
    <property type="entry name" value="CERAMIDE GLUCOSYLTRANSFERASE"/>
    <property type="match status" value="1"/>
</dbReference>
<sequence>MFTAHALSLALLSAAALGTLALCVQLFCVLRHRWDTSEPVTGTGPTERLSGISILKPLCGVDDDLEANLECFATLGHPAYEVILGVKDTRDPAYPVALAAVARWPDVMKLEMQHGEPGLNPKVNQLITLAAAARYDLLLISDSNTRVGPGYLEEISRAFEDPSVGCVSHPVSGVGEQSLGSLMDNLYLCSTAAAGQIAAKRAAGQDIVVGKSMALRREAVEALDGFYSVRNVLAEDFVIGQWMRRYSGQRAVVARSPVYNVSQKKSVRTFFQRYVRWSIIHHSCIPTPLYLAQSILNPLPWALLSAALSPSTPTLAMAGGVAVVKGLHDVIVFRIMRPGQKTPWMTLPAVLLKDALLFVAWAHGLVVRSVNWRGHSLRVMAGSRLVTPSPERPLSPALPEPQRAAELLAG</sequence>
<evidence type="ECO:0000256" key="7">
    <source>
        <dbReference type="ARBA" id="ARBA00022989"/>
    </source>
</evidence>
<evidence type="ECO:0000256" key="8">
    <source>
        <dbReference type="ARBA" id="ARBA00023136"/>
    </source>
</evidence>
<proteinExistence type="predicted"/>
<protein>
    <submittedName>
        <fullName evidence="9">Glycosyl transferase</fullName>
    </submittedName>
</protein>
<evidence type="ECO:0000313" key="9">
    <source>
        <dbReference type="EMBL" id="ATB32467.1"/>
    </source>
</evidence>
<accession>A0A250IMS3</accession>
<dbReference type="AlphaFoldDB" id="A0A250IMS3"/>
<organism evidence="9 10">
    <name type="scientific">Melittangium boletus DSM 14713</name>
    <dbReference type="NCBI Taxonomy" id="1294270"/>
    <lineage>
        <taxon>Bacteria</taxon>
        <taxon>Pseudomonadati</taxon>
        <taxon>Myxococcota</taxon>
        <taxon>Myxococcia</taxon>
        <taxon>Myxococcales</taxon>
        <taxon>Cystobacterineae</taxon>
        <taxon>Archangiaceae</taxon>
        <taxon>Melittangium</taxon>
    </lineage>
</organism>
<evidence type="ECO:0000256" key="2">
    <source>
        <dbReference type="ARBA" id="ARBA00004760"/>
    </source>
</evidence>
<comment type="pathway">
    <text evidence="3">Sphingolipid metabolism.</text>
</comment>
<dbReference type="Pfam" id="PF13506">
    <property type="entry name" value="Glyco_transf_21"/>
    <property type="match status" value="1"/>
</dbReference>
<reference evidence="9 10" key="1">
    <citation type="submission" date="2017-06" db="EMBL/GenBank/DDBJ databases">
        <authorList>
            <person name="Kim H.J."/>
            <person name="Triplett B.A."/>
        </authorList>
    </citation>
    <scope>NUCLEOTIDE SEQUENCE [LARGE SCALE GENOMIC DNA]</scope>
    <source>
        <strain evidence="9 10">DSM 14713</strain>
    </source>
</reference>
<dbReference type="Gene3D" id="3.90.550.10">
    <property type="entry name" value="Spore Coat Polysaccharide Biosynthesis Protein SpsA, Chain A"/>
    <property type="match status" value="1"/>
</dbReference>
<dbReference type="CDD" id="cd02520">
    <property type="entry name" value="Glucosylceramide_synthase"/>
    <property type="match status" value="1"/>
</dbReference>
<dbReference type="GO" id="GO:0016020">
    <property type="term" value="C:membrane"/>
    <property type="evidence" value="ECO:0007669"/>
    <property type="project" value="UniProtKB-SubCell"/>
</dbReference>
<dbReference type="EMBL" id="CP022163">
    <property type="protein sequence ID" value="ATB32467.1"/>
    <property type="molecule type" value="Genomic_DNA"/>
</dbReference>
<keyword evidence="10" id="KW-1185">Reference proteome</keyword>
<keyword evidence="6" id="KW-0812">Transmembrane</keyword>